<dbReference type="InterPro" id="IPR041705">
    <property type="entry name" value="PIN_Sll0205"/>
</dbReference>
<gene>
    <name evidence="2" type="ordered locus">Rcas_3687</name>
</gene>
<name>A7NQ88_ROSCS</name>
<sequence>MKLLLDTHAFLWFVGGDERLSPSARALIEDMSNDAYLSIASLWEMAIKISLGRLQLAQPFETFIPHQLSLNRIGLLGITISHTAKVATLPFHHRDPFDRLLVAQAQVEQMPLVSSDAAFDAYGLMRLW</sequence>
<dbReference type="EMBL" id="CP000804">
    <property type="protein sequence ID" value="ABU59734.1"/>
    <property type="molecule type" value="Genomic_DNA"/>
</dbReference>
<dbReference type="STRING" id="383372.Rcas_3687"/>
<proteinExistence type="predicted"/>
<dbReference type="RefSeq" id="WP_012122157.1">
    <property type="nucleotide sequence ID" value="NC_009767.1"/>
</dbReference>
<organism evidence="2 3">
    <name type="scientific">Roseiflexus castenholzii (strain DSM 13941 / HLO8)</name>
    <dbReference type="NCBI Taxonomy" id="383372"/>
    <lineage>
        <taxon>Bacteria</taxon>
        <taxon>Bacillati</taxon>
        <taxon>Chloroflexota</taxon>
        <taxon>Chloroflexia</taxon>
        <taxon>Chloroflexales</taxon>
        <taxon>Roseiflexineae</taxon>
        <taxon>Roseiflexaceae</taxon>
        <taxon>Roseiflexus</taxon>
    </lineage>
</organism>
<reference evidence="2 3" key="1">
    <citation type="submission" date="2007-08" db="EMBL/GenBank/DDBJ databases">
        <title>Complete sequence of Roseiflexus castenholzii DSM 13941.</title>
        <authorList>
            <consortium name="US DOE Joint Genome Institute"/>
            <person name="Copeland A."/>
            <person name="Lucas S."/>
            <person name="Lapidus A."/>
            <person name="Barry K."/>
            <person name="Glavina del Rio T."/>
            <person name="Dalin E."/>
            <person name="Tice H."/>
            <person name="Pitluck S."/>
            <person name="Thompson L.S."/>
            <person name="Brettin T."/>
            <person name="Bruce D."/>
            <person name="Detter J.C."/>
            <person name="Han C."/>
            <person name="Tapia R."/>
            <person name="Schmutz J."/>
            <person name="Larimer F."/>
            <person name="Land M."/>
            <person name="Hauser L."/>
            <person name="Kyrpides N."/>
            <person name="Mikhailova N."/>
            <person name="Bryant D.A."/>
            <person name="Hanada S."/>
            <person name="Tsukatani Y."/>
            <person name="Richardson P."/>
        </authorList>
    </citation>
    <scope>NUCLEOTIDE SEQUENCE [LARGE SCALE GENOMIC DNA]</scope>
    <source>
        <strain evidence="3">DSM 13941 / HLO8</strain>
    </source>
</reference>
<protein>
    <submittedName>
        <fullName evidence="2">PilT protein domain protein</fullName>
    </submittedName>
</protein>
<dbReference type="InterPro" id="IPR002716">
    <property type="entry name" value="PIN_dom"/>
</dbReference>
<dbReference type="Gene3D" id="3.40.50.1010">
    <property type="entry name" value="5'-nuclease"/>
    <property type="match status" value="1"/>
</dbReference>
<dbReference type="KEGG" id="rca:Rcas_3687"/>
<dbReference type="HOGENOM" id="CLU_129890_0_1_0"/>
<evidence type="ECO:0000259" key="1">
    <source>
        <dbReference type="Pfam" id="PF01850"/>
    </source>
</evidence>
<dbReference type="Proteomes" id="UP000000263">
    <property type="component" value="Chromosome"/>
</dbReference>
<dbReference type="SUPFAM" id="SSF88723">
    <property type="entry name" value="PIN domain-like"/>
    <property type="match status" value="1"/>
</dbReference>
<dbReference type="InterPro" id="IPR052919">
    <property type="entry name" value="TA_system_RNase"/>
</dbReference>
<evidence type="ECO:0000313" key="2">
    <source>
        <dbReference type="EMBL" id="ABU59734.1"/>
    </source>
</evidence>
<dbReference type="PANTHER" id="PTHR36173:SF2">
    <property type="entry name" value="RIBONUCLEASE VAPC16"/>
    <property type="match status" value="1"/>
</dbReference>
<dbReference type="AlphaFoldDB" id="A7NQ88"/>
<dbReference type="InterPro" id="IPR029060">
    <property type="entry name" value="PIN-like_dom_sf"/>
</dbReference>
<dbReference type="PANTHER" id="PTHR36173">
    <property type="entry name" value="RIBONUCLEASE VAPC16-RELATED"/>
    <property type="match status" value="1"/>
</dbReference>
<feature type="domain" description="PIN" evidence="1">
    <location>
        <begin position="4"/>
        <end position="122"/>
    </location>
</feature>
<dbReference type="Pfam" id="PF01850">
    <property type="entry name" value="PIN"/>
    <property type="match status" value="1"/>
</dbReference>
<accession>A7NQ88</accession>
<dbReference type="eggNOG" id="COG3744">
    <property type="taxonomic scope" value="Bacteria"/>
</dbReference>
<dbReference type="CDD" id="cd09872">
    <property type="entry name" value="PIN_Sll0205-like"/>
    <property type="match status" value="1"/>
</dbReference>
<dbReference type="OrthoDB" id="9798990at2"/>
<keyword evidence="3" id="KW-1185">Reference proteome</keyword>
<evidence type="ECO:0000313" key="3">
    <source>
        <dbReference type="Proteomes" id="UP000000263"/>
    </source>
</evidence>